<evidence type="ECO:0000313" key="1">
    <source>
        <dbReference type="EMBL" id="CAA0835322.1"/>
    </source>
</evidence>
<dbReference type="Proteomes" id="UP001153555">
    <property type="component" value="Unassembled WGS sequence"/>
</dbReference>
<reference evidence="1" key="1">
    <citation type="submission" date="2019-12" db="EMBL/GenBank/DDBJ databases">
        <authorList>
            <person name="Scholes J."/>
        </authorList>
    </citation>
    <scope>NUCLEOTIDE SEQUENCE</scope>
</reference>
<keyword evidence="2" id="KW-1185">Reference proteome</keyword>
<comment type="caution">
    <text evidence="1">The sequence shown here is derived from an EMBL/GenBank/DDBJ whole genome shotgun (WGS) entry which is preliminary data.</text>
</comment>
<sequence length="166" mass="19468">RKSYQQETDTEYTMVSSGDWSKACTQEWHAQHIEVKEAILVEVDEDHGWDVRMVEERVPDVWMVEDESLRTRKVSKRRGMIRKWVSDPCDKKGQEPRGPDEAVNRAKVMQAWPKRRVRARMQMDLDGGVHGRDARAHEVANEGRAWRCVRARKKVVSRLVTLTRTE</sequence>
<dbReference type="EMBL" id="CACSLK010028802">
    <property type="protein sequence ID" value="CAA0835322.1"/>
    <property type="molecule type" value="Genomic_DNA"/>
</dbReference>
<proteinExistence type="predicted"/>
<evidence type="ECO:0000313" key="2">
    <source>
        <dbReference type="Proteomes" id="UP001153555"/>
    </source>
</evidence>
<dbReference type="AlphaFoldDB" id="A0A9N7NRT4"/>
<organism evidence="1 2">
    <name type="scientific">Striga hermonthica</name>
    <name type="common">Purple witchweed</name>
    <name type="synonym">Buchnera hermonthica</name>
    <dbReference type="NCBI Taxonomy" id="68872"/>
    <lineage>
        <taxon>Eukaryota</taxon>
        <taxon>Viridiplantae</taxon>
        <taxon>Streptophyta</taxon>
        <taxon>Embryophyta</taxon>
        <taxon>Tracheophyta</taxon>
        <taxon>Spermatophyta</taxon>
        <taxon>Magnoliopsida</taxon>
        <taxon>eudicotyledons</taxon>
        <taxon>Gunneridae</taxon>
        <taxon>Pentapetalae</taxon>
        <taxon>asterids</taxon>
        <taxon>lamiids</taxon>
        <taxon>Lamiales</taxon>
        <taxon>Orobanchaceae</taxon>
        <taxon>Buchnereae</taxon>
        <taxon>Striga</taxon>
    </lineage>
</organism>
<name>A0A9N7NRT4_STRHE</name>
<gene>
    <name evidence="1" type="ORF">SHERM_02885</name>
</gene>
<feature type="non-terminal residue" evidence="1">
    <location>
        <position position="1"/>
    </location>
</feature>
<feature type="non-terminal residue" evidence="1">
    <location>
        <position position="166"/>
    </location>
</feature>
<accession>A0A9N7NRT4</accession>
<protein>
    <submittedName>
        <fullName evidence="1">Uncharacterized protein</fullName>
    </submittedName>
</protein>